<gene>
    <name evidence="1" type="ORF">E4Q23_02555</name>
</gene>
<accession>A0ABX1TTH0</accession>
<protein>
    <submittedName>
        <fullName evidence="1">Uncharacterized protein</fullName>
    </submittedName>
</protein>
<evidence type="ECO:0000313" key="1">
    <source>
        <dbReference type="EMBL" id="NMQ26735.1"/>
    </source>
</evidence>
<evidence type="ECO:0000313" key="2">
    <source>
        <dbReference type="Proteomes" id="UP000749010"/>
    </source>
</evidence>
<reference evidence="1 2" key="1">
    <citation type="submission" date="2019-03" db="EMBL/GenBank/DDBJ databases">
        <title>Metabolic reconstructions from genomes of highly enriched 'Candidatus Accumulibacter' and 'Candidatus Competibacter' bioreactor populations.</title>
        <authorList>
            <person name="Annavajhala M.K."/>
            <person name="Welles L."/>
            <person name="Abbas B."/>
            <person name="Sorokin D."/>
            <person name="Park H."/>
            <person name="Van Loosdrecht M."/>
            <person name="Chandran K."/>
        </authorList>
    </citation>
    <scope>NUCLEOTIDE SEQUENCE [LARGE SCALE GENOMIC DNA]</scope>
    <source>
        <strain evidence="1 2">SBR_S</strain>
    </source>
</reference>
<organism evidence="1 2">
    <name type="scientific">Candidatus Accumulibacter phosphatis</name>
    <dbReference type="NCBI Taxonomy" id="327160"/>
    <lineage>
        <taxon>Bacteria</taxon>
        <taxon>Pseudomonadati</taxon>
        <taxon>Pseudomonadota</taxon>
        <taxon>Betaproteobacteria</taxon>
        <taxon>Candidatus Accumulibacter</taxon>
    </lineage>
</organism>
<keyword evidence="2" id="KW-1185">Reference proteome</keyword>
<dbReference type="Proteomes" id="UP000749010">
    <property type="component" value="Unassembled WGS sequence"/>
</dbReference>
<proteinExistence type="predicted"/>
<dbReference type="EMBL" id="SPMY01000006">
    <property type="protein sequence ID" value="NMQ26735.1"/>
    <property type="molecule type" value="Genomic_DNA"/>
</dbReference>
<dbReference type="RefSeq" id="WP_169065170.1">
    <property type="nucleotide sequence ID" value="NZ_SPMY01000006.1"/>
</dbReference>
<name>A0ABX1TTH0_9PROT</name>
<sequence>MGYSLSLLAVQTSDAVEALQQLGYARTGQSCEYAREALSSYALPTNWFLIVARGCDSHFLQPKMLGPLSEHFPVLACSIEEHVMFSSAEYWAGGDQVWRAEHVGENSPIHLKTSGILPRGFEVMAAEHKEAQEADGGEKAGVDHYFDIPLNAAKEVIGFKHDEDIPGVDYENFEVLRKTCSSADSKPWWRFWK</sequence>
<comment type="caution">
    <text evidence="1">The sequence shown here is derived from an EMBL/GenBank/DDBJ whole genome shotgun (WGS) entry which is preliminary data.</text>
</comment>